<dbReference type="Proteomes" id="UP000030518">
    <property type="component" value="Unassembled WGS sequence"/>
</dbReference>
<organism evidence="1 2">
    <name type="scientific">Lysobacter dokdonensis DS-58</name>
    <dbReference type="NCBI Taxonomy" id="1300345"/>
    <lineage>
        <taxon>Bacteria</taxon>
        <taxon>Pseudomonadati</taxon>
        <taxon>Pseudomonadota</taxon>
        <taxon>Gammaproteobacteria</taxon>
        <taxon>Lysobacterales</taxon>
        <taxon>Lysobacteraceae</taxon>
        <taxon>Noviluteimonas</taxon>
    </lineage>
</organism>
<evidence type="ECO:0000313" key="1">
    <source>
        <dbReference type="EMBL" id="KGQ18487.1"/>
    </source>
</evidence>
<evidence type="ECO:0000313" key="2">
    <source>
        <dbReference type="Proteomes" id="UP000030518"/>
    </source>
</evidence>
<proteinExistence type="predicted"/>
<protein>
    <submittedName>
        <fullName evidence="1">Uncharacterized protein</fullName>
    </submittedName>
</protein>
<sequence>MSTDELLSHDLLQQCEQVATFVQALRRVACQYAWLDVEPYAEEAWSQISDSALTWPEIREFVREAWIG</sequence>
<dbReference type="AlphaFoldDB" id="A0A0A2WIE7"/>
<dbReference type="PATRIC" id="fig|1300345.3.peg.2184"/>
<name>A0A0A2WIE7_9GAMM</name>
<dbReference type="EMBL" id="JRKJ01000018">
    <property type="protein sequence ID" value="KGQ18487.1"/>
    <property type="molecule type" value="Genomic_DNA"/>
</dbReference>
<accession>A0A0A2WIE7</accession>
<gene>
    <name evidence="1" type="ORF">LF41_512</name>
</gene>
<keyword evidence="2" id="KW-1185">Reference proteome</keyword>
<dbReference type="STRING" id="1300345.LF41_512"/>
<reference evidence="1 2" key="1">
    <citation type="submission" date="2014-09" db="EMBL/GenBank/DDBJ databases">
        <title>Genome sequences of Lysobacter dokdonensis DS-58.</title>
        <authorList>
            <person name="Kim J.F."/>
            <person name="Kwak M.-J."/>
        </authorList>
    </citation>
    <scope>NUCLEOTIDE SEQUENCE [LARGE SCALE GENOMIC DNA]</scope>
    <source>
        <strain evidence="1 2">DS-58</strain>
    </source>
</reference>
<comment type="caution">
    <text evidence="1">The sequence shown here is derived from an EMBL/GenBank/DDBJ whole genome shotgun (WGS) entry which is preliminary data.</text>
</comment>